<accession>A0AAE3ID41</accession>
<comment type="caution">
    <text evidence="3">The sequence shown here is derived from an EMBL/GenBank/DDBJ whole genome shotgun (WGS) entry which is preliminary data.</text>
</comment>
<dbReference type="Proteomes" id="UP001209746">
    <property type="component" value="Unassembled WGS sequence"/>
</dbReference>
<dbReference type="Pfam" id="PF10263">
    <property type="entry name" value="SprT-like"/>
    <property type="match status" value="1"/>
</dbReference>
<dbReference type="EMBL" id="JAOPKC010000016">
    <property type="protein sequence ID" value="MCU4718896.1"/>
    <property type="molecule type" value="Genomic_DNA"/>
</dbReference>
<dbReference type="RefSeq" id="WP_315909648.1">
    <property type="nucleotide sequence ID" value="NZ_JAOPKC010000016.1"/>
</dbReference>
<evidence type="ECO:0000313" key="2">
    <source>
        <dbReference type="EMBL" id="MCU4718896.1"/>
    </source>
</evidence>
<reference evidence="3" key="1">
    <citation type="submission" date="2023-02" db="EMBL/GenBank/DDBJ databases">
        <title>Enrichment on poylsaccharides allowed isolation of novel metabolic and taxonomic groups of Haloarchaea.</title>
        <authorList>
            <person name="Sorokin D.Y."/>
            <person name="Elcheninov A.G."/>
            <person name="Khizhniak T.V."/>
            <person name="Kolganova T.V."/>
            <person name="Kublanov I.V."/>
        </authorList>
    </citation>
    <scope>NUCLEOTIDE SEQUENCE</scope>
    <source>
        <strain evidence="2 4">HArc-curdl5-1</strain>
        <strain evidence="3">HArc-curdl7</strain>
    </source>
</reference>
<evidence type="ECO:0000259" key="1">
    <source>
        <dbReference type="SMART" id="SM00731"/>
    </source>
</evidence>
<organism evidence="3 5">
    <name type="scientific">Halapricum hydrolyticum</name>
    <dbReference type="NCBI Taxonomy" id="2979991"/>
    <lineage>
        <taxon>Archaea</taxon>
        <taxon>Methanobacteriati</taxon>
        <taxon>Methanobacteriota</taxon>
        <taxon>Stenosarchaea group</taxon>
        <taxon>Halobacteria</taxon>
        <taxon>Halobacteriales</taxon>
        <taxon>Haloarculaceae</taxon>
        <taxon>Halapricum</taxon>
    </lineage>
</organism>
<dbReference type="GO" id="GO:0006950">
    <property type="term" value="P:response to stress"/>
    <property type="evidence" value="ECO:0007669"/>
    <property type="project" value="UniProtKB-ARBA"/>
</dbReference>
<sequence length="188" mass="21693">MTRAQSGPQTREELLVRAAAYAETVDIDIDTDTIEWTISERAKRRAGSCRYDGANGQVTIVLTWDAYRAVGWEQFTGTIRHELVHAWEFTHYGESGHGPRFRRKADELDAPRHCESFTDGRLRLACTDEDCSWMTERHRASEPVKYPDRGYRCGDCESPYVVEHVDSGLTWRTNSGYERVRDKLGEDW</sequence>
<evidence type="ECO:0000313" key="5">
    <source>
        <dbReference type="Proteomes" id="UP001209746"/>
    </source>
</evidence>
<dbReference type="SMART" id="SM00731">
    <property type="entry name" value="SprT"/>
    <property type="match status" value="1"/>
</dbReference>
<dbReference type="AlphaFoldDB" id="A0AAE3ID41"/>
<dbReference type="Proteomes" id="UP001208186">
    <property type="component" value="Unassembled WGS sequence"/>
</dbReference>
<evidence type="ECO:0000313" key="4">
    <source>
        <dbReference type="Proteomes" id="UP001208186"/>
    </source>
</evidence>
<feature type="domain" description="SprT-like" evidence="1">
    <location>
        <begin position="12"/>
        <end position="163"/>
    </location>
</feature>
<evidence type="ECO:0000313" key="3">
    <source>
        <dbReference type="EMBL" id="MCU4727826.1"/>
    </source>
</evidence>
<proteinExistence type="predicted"/>
<dbReference type="InterPro" id="IPR006640">
    <property type="entry name" value="SprT-like_domain"/>
</dbReference>
<protein>
    <submittedName>
        <fullName evidence="3">SprT-like domain-containing protein</fullName>
    </submittedName>
</protein>
<name>A0AAE3ID41_9EURY</name>
<gene>
    <name evidence="3" type="ORF">OB914_12750</name>
    <name evidence="2" type="ORF">OB916_12625</name>
</gene>
<keyword evidence="4" id="KW-1185">Reference proteome</keyword>
<dbReference type="EMBL" id="JAOPKD010000015">
    <property type="protein sequence ID" value="MCU4727826.1"/>
    <property type="molecule type" value="Genomic_DNA"/>
</dbReference>